<organism evidence="1 2">
    <name type="scientific">Sphaerodactylus townsendi</name>
    <dbReference type="NCBI Taxonomy" id="933632"/>
    <lineage>
        <taxon>Eukaryota</taxon>
        <taxon>Metazoa</taxon>
        <taxon>Chordata</taxon>
        <taxon>Craniata</taxon>
        <taxon>Vertebrata</taxon>
        <taxon>Euteleostomi</taxon>
        <taxon>Lepidosauria</taxon>
        <taxon>Squamata</taxon>
        <taxon>Bifurcata</taxon>
        <taxon>Gekkota</taxon>
        <taxon>Sphaerodactylidae</taxon>
        <taxon>Sphaerodactylus</taxon>
    </lineage>
</organism>
<reference evidence="1" key="1">
    <citation type="submission" date="2021-08" db="EMBL/GenBank/DDBJ databases">
        <title>The first chromosome-level gecko genome reveals the dynamic sex chromosomes of Neotropical dwarf geckos (Sphaerodactylidae: Sphaerodactylus).</title>
        <authorList>
            <person name="Pinto B.J."/>
            <person name="Keating S.E."/>
            <person name="Gamble T."/>
        </authorList>
    </citation>
    <scope>NUCLEOTIDE SEQUENCE</scope>
    <source>
        <strain evidence="1">TG3544</strain>
    </source>
</reference>
<protein>
    <submittedName>
        <fullName evidence="1">Uncharacterized protein</fullName>
    </submittedName>
</protein>
<name>A0ACB8EN31_9SAUR</name>
<proteinExistence type="predicted"/>
<evidence type="ECO:0000313" key="2">
    <source>
        <dbReference type="Proteomes" id="UP000827872"/>
    </source>
</evidence>
<comment type="caution">
    <text evidence="1">The sequence shown here is derived from an EMBL/GenBank/DDBJ whole genome shotgun (WGS) entry which is preliminary data.</text>
</comment>
<dbReference type="Proteomes" id="UP000827872">
    <property type="component" value="Linkage Group LG03"/>
</dbReference>
<keyword evidence="2" id="KW-1185">Reference proteome</keyword>
<evidence type="ECO:0000313" key="1">
    <source>
        <dbReference type="EMBL" id="KAH7994104.1"/>
    </source>
</evidence>
<dbReference type="EMBL" id="CM037616">
    <property type="protein sequence ID" value="KAH7994104.1"/>
    <property type="molecule type" value="Genomic_DNA"/>
</dbReference>
<sequence length="1210" mass="130149">MCARTGVWGASGTPIMASDLGDTSSLDPPSGPVLETQAPSRKAHRKGGLPEAKRKGRAKRLNKDAEDLVSGMQHLDLAAERSVPVGTGLVWDERMTQFHCLWDESSGNKIDCVVESCECVSPGALAPPVLTMVANLQLCAIVGVQMSLSLNDDMAKAQIKGLGSSFPECPERLVAIREKLLQQELLERCVPVTARELTQEEILLAHSPEYLVLMESTGTMREAELKSLSDTYDSVYLHPNSYRCACLAGGSVLQLVEKVLSGELRNGLALVRPPGHHAQRNKMDGYCMFNNVGIAAQYARQKLGVDRVLIVDWDVHHGQGTQYLFEDSPSVLYFSVHRYEEGGFWPHLPESDSHAVGRGRGEGYNINVPWNQTGMRDADYLSAFLHLLLPVAFEFQPQLVLVAAGFDSVIGDPKGEMAASPACFAHLTHLLMPLAEGKLVLSLEGGYNLQSLAEGTCAALKTLLGDPCPLLEPPLFPCSSGLRSVSQTLAAHCKYWKSLRRISADLPPEGEGDVCVALRAASPPPAMKILPGLAAGPMRPSSLSRTGLVYDEKMTQHYNLWDSQHPELPQRVSRIFQRHGELRLTERCCRLPARLATEEELQMCHSSAYVEAVKSTATMKPRDLHRHGNQYNSIFICASSYECARLAAGSAFSAVEAVLSGKVQNCVAIVRPPGHHAESDTACGFCFFNSVALAARYAQRLAGHPIRVMILDWDVHHGNGTQHMFEDDPSILYVSLHRYDNGTFFPTSEDADYDRVGSGPGEGFTVNVPWNCPRMGDAEYLAAFHQIVMPISYEFNPELVLVSAGFDAARGDPLGGCLVTPDCYAHMTHLLMGLAGGKVALVLEGGYNLESISESMTMCTRSLLGDPPPVLGRQKAPHPSALQSLAHVAAVHRKYWASLRLEVPILVPERPRTRAGKGTPTPGDTPTQGPPQQLASPVVGPTEAVDDTMIALSSLHLENDTAEAGETASSSLSPDSSPEGRARRKVGSSAGGAEPAEDSQSGSMSTGSPEGVELGEDCQSGSTATASPEGAEAARNSQIGSPSTGSSSDEVETSAKETKVTPPDPSSASIEVILLDEAARGCSPPCELLGEELADKGLFYAVTPLPWCPHLDSVLPVPSVGLNVLEPCSACGSRAENWVCLVCYKVCCGRYINQHMVAHNSESGHPLVLSFEDLSVWCYGCQAYVHHPTLLAAKSQAHVEKFGEGLPVAV</sequence>
<accession>A0ACB8EN31</accession>
<gene>
    <name evidence="1" type="ORF">K3G42_033189</name>
</gene>